<dbReference type="AlphaFoldDB" id="A0A9P0LBN8"/>
<evidence type="ECO:0000313" key="2">
    <source>
        <dbReference type="Proteomes" id="UP001152888"/>
    </source>
</evidence>
<reference evidence="1" key="1">
    <citation type="submission" date="2022-03" db="EMBL/GenBank/DDBJ databases">
        <authorList>
            <person name="Sayadi A."/>
        </authorList>
    </citation>
    <scope>NUCLEOTIDE SEQUENCE</scope>
</reference>
<accession>A0A9P0LBN8</accession>
<gene>
    <name evidence="1" type="ORF">ACAOBT_LOCUS20244</name>
</gene>
<dbReference type="EMBL" id="CAKOFQ010007112">
    <property type="protein sequence ID" value="CAH1991405.1"/>
    <property type="molecule type" value="Genomic_DNA"/>
</dbReference>
<name>A0A9P0LBN8_ACAOB</name>
<dbReference type="Proteomes" id="UP001152888">
    <property type="component" value="Unassembled WGS sequence"/>
</dbReference>
<evidence type="ECO:0000313" key="1">
    <source>
        <dbReference type="EMBL" id="CAH1991405.1"/>
    </source>
</evidence>
<dbReference type="OrthoDB" id="6689151at2759"/>
<comment type="caution">
    <text evidence="1">The sequence shown here is derived from an EMBL/GenBank/DDBJ whole genome shotgun (WGS) entry which is preliminary data.</text>
</comment>
<protein>
    <submittedName>
        <fullName evidence="1">Uncharacterized protein</fullName>
    </submittedName>
</protein>
<organism evidence="1 2">
    <name type="scientific">Acanthoscelides obtectus</name>
    <name type="common">Bean weevil</name>
    <name type="synonym">Bruchus obtectus</name>
    <dbReference type="NCBI Taxonomy" id="200917"/>
    <lineage>
        <taxon>Eukaryota</taxon>
        <taxon>Metazoa</taxon>
        <taxon>Ecdysozoa</taxon>
        <taxon>Arthropoda</taxon>
        <taxon>Hexapoda</taxon>
        <taxon>Insecta</taxon>
        <taxon>Pterygota</taxon>
        <taxon>Neoptera</taxon>
        <taxon>Endopterygota</taxon>
        <taxon>Coleoptera</taxon>
        <taxon>Polyphaga</taxon>
        <taxon>Cucujiformia</taxon>
        <taxon>Chrysomeloidea</taxon>
        <taxon>Chrysomelidae</taxon>
        <taxon>Bruchinae</taxon>
        <taxon>Bruchini</taxon>
        <taxon>Acanthoscelides</taxon>
    </lineage>
</organism>
<proteinExistence type="predicted"/>
<sequence>MARPKVKLNEDPYYGPLINDYITKIIKSGFLLDEDMECILDEFTSIDPPPSQRHEIPKKTATQLFVTVTVRSFS</sequence>
<keyword evidence="2" id="KW-1185">Reference proteome</keyword>